<dbReference type="AlphaFoldDB" id="A0A147BK84"/>
<evidence type="ECO:0000256" key="1">
    <source>
        <dbReference type="SAM" id="SignalP"/>
    </source>
</evidence>
<organism evidence="2">
    <name type="scientific">Ixodes ricinus</name>
    <name type="common">Common tick</name>
    <name type="synonym">Acarus ricinus</name>
    <dbReference type="NCBI Taxonomy" id="34613"/>
    <lineage>
        <taxon>Eukaryota</taxon>
        <taxon>Metazoa</taxon>
        <taxon>Ecdysozoa</taxon>
        <taxon>Arthropoda</taxon>
        <taxon>Chelicerata</taxon>
        <taxon>Arachnida</taxon>
        <taxon>Acari</taxon>
        <taxon>Parasitiformes</taxon>
        <taxon>Ixodida</taxon>
        <taxon>Ixodoidea</taxon>
        <taxon>Ixodidae</taxon>
        <taxon>Ixodinae</taxon>
        <taxon>Ixodes</taxon>
    </lineage>
</organism>
<feature type="chain" id="PRO_5007542517" evidence="1">
    <location>
        <begin position="18"/>
        <end position="84"/>
    </location>
</feature>
<feature type="signal peptide" evidence="1">
    <location>
        <begin position="1"/>
        <end position="17"/>
    </location>
</feature>
<reference evidence="2" key="1">
    <citation type="journal article" date="2018" name="PLoS Negl. Trop. Dis.">
        <title>Sialome diversity of ticks revealed by RNAseq of single tick salivary glands.</title>
        <authorList>
            <person name="Perner J."/>
            <person name="Kropackova S."/>
            <person name="Kopacek P."/>
            <person name="Ribeiro J.M."/>
        </authorList>
    </citation>
    <scope>NUCLEOTIDE SEQUENCE</scope>
    <source>
        <strain evidence="2">Siblings of single egg batch collected in Ceske Budejovice</strain>
        <tissue evidence="2">Salivary glands</tissue>
    </source>
</reference>
<name>A0A147BK84_IXORI</name>
<keyword evidence="1" id="KW-0732">Signal</keyword>
<sequence length="84" mass="9589">MLTWHWWDLQLWGYCLAIVLASCRKASLHFVGPLMDRHQHKSKYVCSIRSASARPCGVLAPRPLHPFIVRTSSALAVFHTNSIF</sequence>
<evidence type="ECO:0000313" key="2">
    <source>
        <dbReference type="EMBL" id="JAR90872.1"/>
    </source>
</evidence>
<accession>A0A147BK84</accession>
<protein>
    <submittedName>
        <fullName evidence="2">Putative secreted protein</fullName>
    </submittedName>
</protein>
<proteinExistence type="predicted"/>
<dbReference type="EMBL" id="GEGO01004532">
    <property type="protein sequence ID" value="JAR90872.1"/>
    <property type="molecule type" value="Transcribed_RNA"/>
</dbReference>